<evidence type="ECO:0000256" key="2">
    <source>
        <dbReference type="ARBA" id="ARBA00004749"/>
    </source>
</evidence>
<organism evidence="9 10">
    <name type="scientific">Zobellella iuensis</name>
    <dbReference type="NCBI Taxonomy" id="2803811"/>
    <lineage>
        <taxon>Bacteria</taxon>
        <taxon>Pseudomonadati</taxon>
        <taxon>Pseudomonadota</taxon>
        <taxon>Gammaproteobacteria</taxon>
        <taxon>Aeromonadales</taxon>
        <taxon>Aeromonadaceae</taxon>
        <taxon>Zobellella</taxon>
    </lineage>
</organism>
<keyword evidence="10" id="KW-1185">Reference proteome</keyword>
<comment type="similarity">
    <text evidence="3">Belongs to the UbiH/COQ6 family.</text>
</comment>
<dbReference type="Gene3D" id="3.50.50.60">
    <property type="entry name" value="FAD/NAD(P)-binding domain"/>
    <property type="match status" value="2"/>
</dbReference>
<dbReference type="InterPro" id="IPR051205">
    <property type="entry name" value="UbiH/COQ6_monooxygenase"/>
</dbReference>
<dbReference type="GO" id="GO:0004497">
    <property type="term" value="F:monooxygenase activity"/>
    <property type="evidence" value="ECO:0007669"/>
    <property type="project" value="UniProtKB-KW"/>
</dbReference>
<evidence type="ECO:0000256" key="1">
    <source>
        <dbReference type="ARBA" id="ARBA00001974"/>
    </source>
</evidence>
<sequence length="403" mass="43260">MQAADIIVIGGGMVGLTLALALEHGGFKVAVIEGQEDKGELPAIPDNRVSAINLASQTLLERLQAWPARSGRLGPYVEMEVWEADSTARIGFSGALLNQPHLGHIVENRLLQQSLLARARQCPHISLHLPARARSVSVSEQGAFVLLDDGTPITGRLLVGADGARSWLRAQLQPGMTEWDYDHSALVATVATAEPHGQTARQIFRGNDILAFLPLADPHQCSIVWSSAPERAEALAALPEDEFNKQLSSAFDLRLGLCEVLGPRMAIPLRARFSQQFCGPRWALIGDAAHTIHPLAGQGVNLGLQDAAALADTLARLHDQGRDIGQLQGLRAFERWRKAEAATLLAAMEGLKRLFGTAHPLVKGMRGLGLGLTDRLIPLKRKLAAHALGVGGLQPALSSLEKN</sequence>
<dbReference type="Proteomes" id="UP000638570">
    <property type="component" value="Unassembled WGS sequence"/>
</dbReference>
<evidence type="ECO:0000313" key="10">
    <source>
        <dbReference type="Proteomes" id="UP000638570"/>
    </source>
</evidence>
<evidence type="ECO:0000259" key="8">
    <source>
        <dbReference type="Pfam" id="PF01494"/>
    </source>
</evidence>
<name>A0ABS1QU48_9GAMM</name>
<accession>A0ABS1QU48</accession>
<proteinExistence type="inferred from homology"/>
<dbReference type="InterPro" id="IPR002938">
    <property type="entry name" value="FAD-bd"/>
</dbReference>
<dbReference type="PANTHER" id="PTHR43876:SF7">
    <property type="entry name" value="UBIQUINONE BIOSYNTHESIS MONOOXYGENASE COQ6, MITOCHONDRIAL"/>
    <property type="match status" value="1"/>
</dbReference>
<keyword evidence="6" id="KW-0560">Oxidoreductase</keyword>
<protein>
    <submittedName>
        <fullName evidence="9">FAD-dependent monooxygenase</fullName>
    </submittedName>
</protein>
<reference evidence="10" key="1">
    <citation type="submission" date="2021-01" db="EMBL/GenBank/DDBJ databases">
        <title>Genome public.</title>
        <authorList>
            <person name="Liu C."/>
            <person name="Sun Q."/>
        </authorList>
    </citation>
    <scope>NUCLEOTIDE SEQUENCE [LARGE SCALE GENOMIC DNA]</scope>
    <source>
        <strain evidence="10">CGMCC 1.18722</strain>
    </source>
</reference>
<dbReference type="PANTHER" id="PTHR43876">
    <property type="entry name" value="UBIQUINONE BIOSYNTHESIS MONOOXYGENASE COQ6, MITOCHONDRIAL"/>
    <property type="match status" value="1"/>
</dbReference>
<keyword evidence="5" id="KW-0274">FAD</keyword>
<comment type="cofactor">
    <cofactor evidence="1">
        <name>FAD</name>
        <dbReference type="ChEBI" id="CHEBI:57692"/>
    </cofactor>
</comment>
<keyword evidence="7 9" id="KW-0503">Monooxygenase</keyword>
<feature type="domain" description="FAD-binding" evidence="8">
    <location>
        <begin position="4"/>
        <end position="318"/>
    </location>
</feature>
<dbReference type="PROSITE" id="PS01304">
    <property type="entry name" value="UBIH"/>
    <property type="match status" value="1"/>
</dbReference>
<comment type="caution">
    <text evidence="9">The sequence shown here is derived from an EMBL/GenBank/DDBJ whole genome shotgun (WGS) entry which is preliminary data.</text>
</comment>
<dbReference type="NCBIfam" id="TIGR01988">
    <property type="entry name" value="Ubi-OHases"/>
    <property type="match status" value="1"/>
</dbReference>
<gene>
    <name evidence="9" type="ORF">JKV55_12410</name>
</gene>
<dbReference type="EMBL" id="JAERTZ010000025">
    <property type="protein sequence ID" value="MBL1378127.1"/>
    <property type="molecule type" value="Genomic_DNA"/>
</dbReference>
<dbReference type="SUPFAM" id="SSF51905">
    <property type="entry name" value="FAD/NAD(P)-binding domain"/>
    <property type="match status" value="1"/>
</dbReference>
<evidence type="ECO:0000256" key="5">
    <source>
        <dbReference type="ARBA" id="ARBA00022827"/>
    </source>
</evidence>
<dbReference type="InterPro" id="IPR018168">
    <property type="entry name" value="Ubi_Hdrlase_CS"/>
</dbReference>
<evidence type="ECO:0000256" key="7">
    <source>
        <dbReference type="ARBA" id="ARBA00023033"/>
    </source>
</evidence>
<evidence type="ECO:0000256" key="6">
    <source>
        <dbReference type="ARBA" id="ARBA00023002"/>
    </source>
</evidence>
<keyword evidence="4" id="KW-0285">Flavoprotein</keyword>
<dbReference type="InterPro" id="IPR010971">
    <property type="entry name" value="UbiH/COQ6"/>
</dbReference>
<dbReference type="Pfam" id="PF01494">
    <property type="entry name" value="FAD_binding_3"/>
    <property type="match status" value="1"/>
</dbReference>
<dbReference type="InterPro" id="IPR036188">
    <property type="entry name" value="FAD/NAD-bd_sf"/>
</dbReference>
<evidence type="ECO:0000256" key="3">
    <source>
        <dbReference type="ARBA" id="ARBA00005349"/>
    </source>
</evidence>
<comment type="pathway">
    <text evidence="2">Cofactor biosynthesis; ubiquinone biosynthesis.</text>
</comment>
<evidence type="ECO:0000256" key="4">
    <source>
        <dbReference type="ARBA" id="ARBA00022630"/>
    </source>
</evidence>
<evidence type="ECO:0000313" key="9">
    <source>
        <dbReference type="EMBL" id="MBL1378127.1"/>
    </source>
</evidence>
<dbReference type="PRINTS" id="PR00420">
    <property type="entry name" value="RNGMNOXGNASE"/>
</dbReference>
<dbReference type="RefSeq" id="WP_202085849.1">
    <property type="nucleotide sequence ID" value="NZ_JAERTZ010000025.1"/>
</dbReference>